<gene>
    <name evidence="2" type="ORF">GO621_08525</name>
</gene>
<feature type="chain" id="PRO_5029703705" description="Porin" evidence="1">
    <location>
        <begin position="24"/>
        <end position="445"/>
    </location>
</feature>
<protein>
    <recommendedName>
        <fullName evidence="4">Porin</fullName>
    </recommendedName>
</protein>
<evidence type="ECO:0000313" key="3">
    <source>
        <dbReference type="Proteomes" id="UP000462014"/>
    </source>
</evidence>
<organism evidence="2 3">
    <name type="scientific">Mucilaginibacter arboris</name>
    <dbReference type="NCBI Taxonomy" id="2682090"/>
    <lineage>
        <taxon>Bacteria</taxon>
        <taxon>Pseudomonadati</taxon>
        <taxon>Bacteroidota</taxon>
        <taxon>Sphingobacteriia</taxon>
        <taxon>Sphingobacteriales</taxon>
        <taxon>Sphingobacteriaceae</taxon>
        <taxon>Mucilaginibacter</taxon>
    </lineage>
</organism>
<comment type="caution">
    <text evidence="2">The sequence shown here is derived from an EMBL/GenBank/DDBJ whole genome shotgun (WGS) entry which is preliminary data.</text>
</comment>
<dbReference type="AlphaFoldDB" id="A0A7K1SW80"/>
<dbReference type="Proteomes" id="UP000462014">
    <property type="component" value="Unassembled WGS sequence"/>
</dbReference>
<evidence type="ECO:0000313" key="2">
    <source>
        <dbReference type="EMBL" id="MVN21581.1"/>
    </source>
</evidence>
<reference evidence="2 3" key="1">
    <citation type="submission" date="2019-12" db="EMBL/GenBank/DDBJ databases">
        <title>Mucilaginibacter sp. HMF7410 genome sequencing and assembly.</title>
        <authorList>
            <person name="Kang H."/>
            <person name="Cha I."/>
            <person name="Kim H."/>
            <person name="Joh K."/>
        </authorList>
    </citation>
    <scope>NUCLEOTIDE SEQUENCE [LARGE SCALE GENOMIC DNA]</scope>
    <source>
        <strain evidence="2 3">HMF7410</strain>
    </source>
</reference>
<accession>A0A7K1SW80</accession>
<feature type="signal peptide" evidence="1">
    <location>
        <begin position="1"/>
        <end position="23"/>
    </location>
</feature>
<dbReference type="RefSeq" id="WP_157566014.1">
    <property type="nucleotide sequence ID" value="NZ_WPIK01000006.1"/>
</dbReference>
<sequence>MKKAKLSLKLIPLLLLIIIKVKAQQHNMADMKGMEMNDTSSMKMQMNSGYSLNLPMNRDGSGTAWLPDAAPMYGIMLNSGKWMYMLHGNIAPRFTSQDFTNKGSRGANKLDAPNWFMAMGQRQVGQKGLFHFNVMLSADYFTEGGNGYPLLFQTGESWKNVPLVDRQHPHDLFSELAASYSYSFNKKTDLSFYIGYPGEPALGSTAFMHRPSALSNPDAPIGHHWNDGTHITFGVATLGLRLYKFKIEGSSFTGREPDENRLDFDKPKFDSWSGRLSYNPSKNWALEVSHGFIKSPELLHPDENVNRTIASAIYSKPFAGKQFLNVTALWGLNKYKNQDGQNTALLEADYRLKKLDLYTRYEWVQKSREELNLDENLYGEDTLFPVNALTFGLNYDLFHIGKIRVAAGGQLSWYHTNNRLDNLYGKNPYAGEVFLRIYPSLMKMK</sequence>
<evidence type="ECO:0000256" key="1">
    <source>
        <dbReference type="SAM" id="SignalP"/>
    </source>
</evidence>
<proteinExistence type="predicted"/>
<evidence type="ECO:0008006" key="4">
    <source>
        <dbReference type="Google" id="ProtNLM"/>
    </source>
</evidence>
<name>A0A7K1SW80_9SPHI</name>
<keyword evidence="3" id="KW-1185">Reference proteome</keyword>
<keyword evidence="1" id="KW-0732">Signal</keyword>
<dbReference type="EMBL" id="WPIK01000006">
    <property type="protein sequence ID" value="MVN21581.1"/>
    <property type="molecule type" value="Genomic_DNA"/>
</dbReference>
<dbReference type="SUPFAM" id="SSF56935">
    <property type="entry name" value="Porins"/>
    <property type="match status" value="1"/>
</dbReference>